<evidence type="ECO:0000256" key="7">
    <source>
        <dbReference type="PIRSR" id="PIRSR000149-4"/>
    </source>
</evidence>
<dbReference type="CDD" id="cd05214">
    <property type="entry name" value="GAPDH_I_N"/>
    <property type="match status" value="1"/>
</dbReference>
<proteinExistence type="inferred from homology"/>
<dbReference type="InterPro" id="IPR020831">
    <property type="entry name" value="GlycerAld/Erythrose_P_DH"/>
</dbReference>
<evidence type="ECO:0000313" key="11">
    <source>
        <dbReference type="EMBL" id="TWU45080.1"/>
    </source>
</evidence>
<dbReference type="NCBIfam" id="NF033735">
    <property type="entry name" value="G3PDH_Arsen"/>
    <property type="match status" value="1"/>
</dbReference>
<feature type="binding site" evidence="5">
    <location>
        <begin position="211"/>
        <end position="212"/>
    </location>
    <ligand>
        <name>D-glyceraldehyde 3-phosphate</name>
        <dbReference type="ChEBI" id="CHEBI:59776"/>
    </ligand>
</feature>
<accession>A0A5C6E8C0</accession>
<dbReference type="SMART" id="SM00846">
    <property type="entry name" value="Gp_dh_N"/>
    <property type="match status" value="1"/>
</dbReference>
<dbReference type="Proteomes" id="UP000315471">
    <property type="component" value="Unassembled WGS sequence"/>
</dbReference>
<dbReference type="FunFam" id="3.30.360.10:FF:000002">
    <property type="entry name" value="Glyceraldehyde-3-phosphate dehydrogenase"/>
    <property type="match status" value="1"/>
</dbReference>
<evidence type="ECO:0000256" key="6">
    <source>
        <dbReference type="PIRSR" id="PIRSR000149-3"/>
    </source>
</evidence>
<evidence type="ECO:0000256" key="9">
    <source>
        <dbReference type="RuleBase" id="RU361160"/>
    </source>
</evidence>
<sequence length="338" mass="37115">MTIRVGINGFGRMGRLGMRAAWGWPDFEVVHINERYGDAATCAHLLEFDTVHGRWCHEVDAQQNAIILDGKTVTVSSSATPQQVPWKERGVDIVIESSGKFRTSETLNPYFDHGVRKVVVAAPVNDAALNIVMGCNDHLYDPHTNHLVTAASCTTNCLAPVVKVIHETIGIKHGVITTLHDVTNTQVVVDAPHKDLRRARSCLNSLIPTTTGSAKAITMIYPELKGKLNGLAVRIPLLNASLTDCVFEVKKKTTVEEVNERLKDAAENSLKGILGFEEKPLVSADYVNDIRSGIVDGPSTMVVNETQVKLLVWYDNEIGYANRMMELVKKVANTLPPL</sequence>
<keyword evidence="6" id="KW-0520">NAD</keyword>
<comment type="subunit">
    <text evidence="2">Homotetramer.</text>
</comment>
<dbReference type="PRINTS" id="PR00078">
    <property type="entry name" value="G3PDHDRGNASE"/>
</dbReference>
<keyword evidence="3 9" id="KW-0560">Oxidoreductase</keyword>
<dbReference type="SUPFAM" id="SSF55347">
    <property type="entry name" value="Glyceraldehyde-3-phosphate dehydrogenase-like, C-terminal domain"/>
    <property type="match status" value="1"/>
</dbReference>
<dbReference type="InterPro" id="IPR020828">
    <property type="entry name" value="GlycerAld_3-P_DH_NAD(P)-bd"/>
</dbReference>
<evidence type="ECO:0000313" key="12">
    <source>
        <dbReference type="Proteomes" id="UP000315471"/>
    </source>
</evidence>
<dbReference type="PANTHER" id="PTHR42955">
    <property type="entry name" value="GLYCERALDEHYDE-3-PHOSPHATE DEHYDROGENASE"/>
    <property type="match status" value="1"/>
</dbReference>
<evidence type="ECO:0000256" key="3">
    <source>
        <dbReference type="ARBA" id="ARBA00023002"/>
    </source>
</evidence>
<dbReference type="EMBL" id="SJPY01000001">
    <property type="protein sequence ID" value="TWU45080.1"/>
    <property type="molecule type" value="Genomic_DNA"/>
</dbReference>
<dbReference type="EC" id="1.2.1.-" evidence="9"/>
<comment type="caution">
    <text evidence="11">The sequence shown here is derived from an EMBL/GenBank/DDBJ whole genome shotgun (WGS) entry which is preliminary data.</text>
</comment>
<dbReference type="InterPro" id="IPR020830">
    <property type="entry name" value="GlycerAld_3-P_DH_AS"/>
</dbReference>
<dbReference type="Gene3D" id="3.40.50.720">
    <property type="entry name" value="NAD(P)-binding Rossmann-like Domain"/>
    <property type="match status" value="1"/>
</dbReference>
<dbReference type="SUPFAM" id="SSF51735">
    <property type="entry name" value="NAD(P)-binding Rossmann-fold domains"/>
    <property type="match status" value="1"/>
</dbReference>
<evidence type="ECO:0000256" key="1">
    <source>
        <dbReference type="ARBA" id="ARBA00007406"/>
    </source>
</evidence>
<protein>
    <recommendedName>
        <fullName evidence="9">Glyceraldehyde-3-phosphate dehydrogenase</fullName>
        <ecNumber evidence="9">1.2.1.-</ecNumber>
    </recommendedName>
</protein>
<feature type="active site" description="Nucleophile" evidence="4">
    <location>
        <position position="153"/>
    </location>
</feature>
<feature type="site" description="Activates thiol group during catalysis" evidence="7">
    <location>
        <position position="180"/>
    </location>
</feature>
<evidence type="ECO:0000256" key="2">
    <source>
        <dbReference type="ARBA" id="ARBA00011881"/>
    </source>
</evidence>
<dbReference type="RefSeq" id="WP_146597857.1">
    <property type="nucleotide sequence ID" value="NZ_SJPY01000001.1"/>
</dbReference>
<comment type="similarity">
    <text evidence="1 8">Belongs to the glyceraldehyde-3-phosphate dehydrogenase family.</text>
</comment>
<dbReference type="GO" id="GO:0051287">
    <property type="term" value="F:NAD binding"/>
    <property type="evidence" value="ECO:0007669"/>
    <property type="project" value="InterPro"/>
</dbReference>
<dbReference type="InterPro" id="IPR052978">
    <property type="entry name" value="GAP_dehydrogenase"/>
</dbReference>
<evidence type="ECO:0000256" key="4">
    <source>
        <dbReference type="PIRSR" id="PIRSR000149-1"/>
    </source>
</evidence>
<feature type="binding site" evidence="5">
    <location>
        <position position="234"/>
    </location>
    <ligand>
        <name>D-glyceraldehyde 3-phosphate</name>
        <dbReference type="ChEBI" id="CHEBI:59776"/>
    </ligand>
</feature>
<dbReference type="OrthoDB" id="9803304at2"/>
<dbReference type="GO" id="GO:0016620">
    <property type="term" value="F:oxidoreductase activity, acting on the aldehyde or oxo group of donors, NAD or NADP as acceptor"/>
    <property type="evidence" value="ECO:0007669"/>
    <property type="project" value="InterPro"/>
</dbReference>
<dbReference type="GO" id="GO:0050661">
    <property type="term" value="F:NADP binding"/>
    <property type="evidence" value="ECO:0007669"/>
    <property type="project" value="InterPro"/>
</dbReference>
<evidence type="ECO:0000256" key="8">
    <source>
        <dbReference type="RuleBase" id="RU000397"/>
    </source>
</evidence>
<dbReference type="Pfam" id="PF02800">
    <property type="entry name" value="Gp_dh_C"/>
    <property type="match status" value="1"/>
</dbReference>
<dbReference type="Pfam" id="PF00044">
    <property type="entry name" value="Gp_dh_N"/>
    <property type="match status" value="1"/>
</dbReference>
<evidence type="ECO:0000256" key="5">
    <source>
        <dbReference type="PIRSR" id="PIRSR000149-2"/>
    </source>
</evidence>
<dbReference type="CDD" id="cd18126">
    <property type="entry name" value="GAPDH_I_C"/>
    <property type="match status" value="1"/>
</dbReference>
<reference evidence="11 12" key="1">
    <citation type="submission" date="2019-02" db="EMBL/GenBank/DDBJ databases">
        <title>Deep-cultivation of Planctomycetes and their phenomic and genomic characterization uncovers novel biology.</title>
        <authorList>
            <person name="Wiegand S."/>
            <person name="Jogler M."/>
            <person name="Boedeker C."/>
            <person name="Pinto D."/>
            <person name="Vollmers J."/>
            <person name="Rivas-Marin E."/>
            <person name="Kohn T."/>
            <person name="Peeters S.H."/>
            <person name="Heuer A."/>
            <person name="Rast P."/>
            <person name="Oberbeckmann S."/>
            <person name="Bunk B."/>
            <person name="Jeske O."/>
            <person name="Meyerdierks A."/>
            <person name="Storesund J.E."/>
            <person name="Kallscheuer N."/>
            <person name="Luecker S."/>
            <person name="Lage O.M."/>
            <person name="Pohl T."/>
            <person name="Merkel B.J."/>
            <person name="Hornburger P."/>
            <person name="Mueller R.-W."/>
            <person name="Bruemmer F."/>
            <person name="Labrenz M."/>
            <person name="Spormann A.M."/>
            <person name="Op Den Camp H."/>
            <person name="Overmann J."/>
            <person name="Amann R."/>
            <person name="Jetten M.S.M."/>
            <person name="Mascher T."/>
            <person name="Medema M.H."/>
            <person name="Devos D.P."/>
            <person name="Kaster A.-K."/>
            <person name="Ovreas L."/>
            <person name="Rohde M."/>
            <person name="Galperin M.Y."/>
            <person name="Jogler C."/>
        </authorList>
    </citation>
    <scope>NUCLEOTIDE SEQUENCE [LARGE SCALE GENOMIC DNA]</scope>
    <source>
        <strain evidence="11 12">Q31b</strain>
    </source>
</reference>
<gene>
    <name evidence="11" type="primary">gap3</name>
    <name evidence="11" type="ORF">Q31b_02510</name>
</gene>
<evidence type="ECO:0000259" key="10">
    <source>
        <dbReference type="SMART" id="SM00846"/>
    </source>
</evidence>
<dbReference type="PANTHER" id="PTHR42955:SF1">
    <property type="entry name" value="GLYCERALDEHYDE-3-PHOSPHATE DEHYDROGENASE"/>
    <property type="match status" value="1"/>
</dbReference>
<feature type="domain" description="Glyceraldehyde 3-phosphate dehydrogenase NAD(P) binding" evidence="10">
    <location>
        <begin position="3"/>
        <end position="153"/>
    </location>
</feature>
<organism evidence="11 12">
    <name type="scientific">Novipirellula aureliae</name>
    <dbReference type="NCBI Taxonomy" id="2527966"/>
    <lineage>
        <taxon>Bacteria</taxon>
        <taxon>Pseudomonadati</taxon>
        <taxon>Planctomycetota</taxon>
        <taxon>Planctomycetia</taxon>
        <taxon>Pirellulales</taxon>
        <taxon>Pirellulaceae</taxon>
        <taxon>Novipirellula</taxon>
    </lineage>
</organism>
<feature type="binding site" evidence="5">
    <location>
        <begin position="152"/>
        <end position="154"/>
    </location>
    <ligand>
        <name>D-glyceraldehyde 3-phosphate</name>
        <dbReference type="ChEBI" id="CHEBI:59776"/>
    </ligand>
</feature>
<dbReference type="InterPro" id="IPR054835">
    <property type="entry name" value="G3PDH_Arsen"/>
</dbReference>
<dbReference type="GO" id="GO:0006006">
    <property type="term" value="P:glucose metabolic process"/>
    <property type="evidence" value="ECO:0007669"/>
    <property type="project" value="InterPro"/>
</dbReference>
<dbReference type="Gene3D" id="3.30.360.10">
    <property type="entry name" value="Dihydrodipicolinate Reductase, domain 2"/>
    <property type="match status" value="1"/>
</dbReference>
<feature type="binding site" evidence="5">
    <location>
        <position position="183"/>
    </location>
    <ligand>
        <name>D-glyceraldehyde 3-phosphate</name>
        <dbReference type="ChEBI" id="CHEBI:59776"/>
    </ligand>
</feature>
<dbReference type="InterPro" id="IPR036291">
    <property type="entry name" value="NAD(P)-bd_dom_sf"/>
</dbReference>
<dbReference type="InterPro" id="IPR020829">
    <property type="entry name" value="GlycerAld_3-P_DH_cat"/>
</dbReference>
<dbReference type="NCBIfam" id="TIGR01534">
    <property type="entry name" value="GAPDH-I"/>
    <property type="match status" value="1"/>
</dbReference>
<dbReference type="FunFam" id="3.40.50.720:FF:000001">
    <property type="entry name" value="Glyceraldehyde-3-phosphate dehydrogenase"/>
    <property type="match status" value="1"/>
</dbReference>
<feature type="binding site" evidence="6">
    <location>
        <position position="316"/>
    </location>
    <ligand>
        <name>NAD(+)</name>
        <dbReference type="ChEBI" id="CHEBI:57540"/>
    </ligand>
</feature>
<dbReference type="PROSITE" id="PS00071">
    <property type="entry name" value="GAPDH"/>
    <property type="match status" value="1"/>
</dbReference>
<keyword evidence="6" id="KW-0547">Nucleotide-binding</keyword>
<dbReference type="InterPro" id="IPR006424">
    <property type="entry name" value="Glyceraldehyde-3-P_DH_1"/>
</dbReference>
<name>A0A5C6E8C0_9BACT</name>
<dbReference type="AlphaFoldDB" id="A0A5C6E8C0"/>
<dbReference type="PIRSF" id="PIRSF000149">
    <property type="entry name" value="GAP_DH"/>
    <property type="match status" value="1"/>
</dbReference>
<keyword evidence="12" id="KW-1185">Reference proteome</keyword>